<dbReference type="AlphaFoldDB" id="A0A3B3Y3Q5"/>
<sequence>MLSPQGGAVEDAERQRHPAAHGSPPHPQQHEDPAPARRQGHVQAQVGHEYGHGAEKRGEQVGQRQVDQDGVGRRESPRRTLQSRLKHLRGERQQPGVNHSAPPARRVRAELLVERQLHPVRVRRRAAGGGLQGLHDNLPAGPGPVRPASESGAAGLRGVHAAAVRDAGHCDRHDGGRGRYLCDAGDHLSAGGLHYRKHHEPHHTAHLLLPHSLTAPWTEMFQKRNCSCATPVIQLFHNTI</sequence>
<feature type="region of interest" description="Disordered" evidence="1">
    <location>
        <begin position="1"/>
        <end position="105"/>
    </location>
</feature>
<feature type="compositionally biased region" description="Basic and acidic residues" evidence="1">
    <location>
        <begin position="49"/>
        <end position="59"/>
    </location>
</feature>
<dbReference type="Proteomes" id="UP000261480">
    <property type="component" value="Unplaced"/>
</dbReference>
<reference evidence="2" key="2">
    <citation type="submission" date="2025-09" db="UniProtKB">
        <authorList>
            <consortium name="Ensembl"/>
        </authorList>
    </citation>
    <scope>IDENTIFICATION</scope>
</reference>
<proteinExistence type="predicted"/>
<evidence type="ECO:0000313" key="2">
    <source>
        <dbReference type="Ensembl" id="ENSPMEP00000021977.1"/>
    </source>
</evidence>
<evidence type="ECO:0000313" key="3">
    <source>
        <dbReference type="Proteomes" id="UP000261480"/>
    </source>
</evidence>
<feature type="compositionally biased region" description="Basic and acidic residues" evidence="1">
    <location>
        <begin position="66"/>
        <end position="78"/>
    </location>
</feature>
<reference evidence="2" key="1">
    <citation type="submission" date="2025-08" db="UniProtKB">
        <authorList>
            <consortium name="Ensembl"/>
        </authorList>
    </citation>
    <scope>IDENTIFICATION</scope>
</reference>
<keyword evidence="3" id="KW-1185">Reference proteome</keyword>
<accession>A0A3B3Y3Q5</accession>
<name>A0A3B3Y3Q5_9TELE</name>
<organism evidence="2 3">
    <name type="scientific">Poecilia mexicana</name>
    <dbReference type="NCBI Taxonomy" id="48701"/>
    <lineage>
        <taxon>Eukaryota</taxon>
        <taxon>Metazoa</taxon>
        <taxon>Chordata</taxon>
        <taxon>Craniata</taxon>
        <taxon>Vertebrata</taxon>
        <taxon>Euteleostomi</taxon>
        <taxon>Actinopterygii</taxon>
        <taxon>Neopterygii</taxon>
        <taxon>Teleostei</taxon>
        <taxon>Neoteleostei</taxon>
        <taxon>Acanthomorphata</taxon>
        <taxon>Ovalentaria</taxon>
        <taxon>Atherinomorphae</taxon>
        <taxon>Cyprinodontiformes</taxon>
        <taxon>Poeciliidae</taxon>
        <taxon>Poeciliinae</taxon>
        <taxon>Poecilia</taxon>
    </lineage>
</organism>
<dbReference type="Ensembl" id="ENSPMET00000013971.1">
    <property type="protein sequence ID" value="ENSPMEP00000021977.1"/>
    <property type="gene ID" value="ENSPMEG00000002518.1"/>
</dbReference>
<evidence type="ECO:0000256" key="1">
    <source>
        <dbReference type="SAM" id="MobiDB-lite"/>
    </source>
</evidence>
<protein>
    <submittedName>
        <fullName evidence="2">Uncharacterized protein</fullName>
    </submittedName>
</protein>